<dbReference type="Proteomes" id="UP000199584">
    <property type="component" value="Unassembled WGS sequence"/>
</dbReference>
<dbReference type="GO" id="GO:0008897">
    <property type="term" value="F:holo-[acyl-carrier-protein] synthase activity"/>
    <property type="evidence" value="ECO:0007669"/>
    <property type="project" value="InterPro"/>
</dbReference>
<evidence type="ECO:0000256" key="1">
    <source>
        <dbReference type="ARBA" id="ARBA00022679"/>
    </source>
</evidence>
<evidence type="ECO:0000313" key="4">
    <source>
        <dbReference type="Proteomes" id="UP000199584"/>
    </source>
</evidence>
<keyword evidence="1 3" id="KW-0808">Transferase</keyword>
<feature type="domain" description="4'-phosphopantetheinyl transferase" evidence="2">
    <location>
        <begin position="6"/>
        <end position="56"/>
    </location>
</feature>
<dbReference type="SUPFAM" id="SSF56214">
    <property type="entry name" value="4'-phosphopantetheinyl transferase"/>
    <property type="match status" value="1"/>
</dbReference>
<gene>
    <name evidence="3" type="ORF">SAMN05660706_1204</name>
</gene>
<protein>
    <submittedName>
        <fullName evidence="3">Phosphopantetheine--protein transferase domain-containing protein</fullName>
    </submittedName>
</protein>
<dbReference type="Gene3D" id="3.90.470.20">
    <property type="entry name" value="4'-phosphopantetheinyl transferase domain"/>
    <property type="match status" value="1"/>
</dbReference>
<sequence length="87" mass="9251">MHRRDPWPCLAARFAAKEAVFKALQTGVTAWQEVEVRGGGDRPVQIALTGATRQIARARGVANVLLSIAHDRGRAVAFATALGGEVS</sequence>
<dbReference type="AlphaFoldDB" id="A0A1I6DXG8"/>
<dbReference type="EMBL" id="FOYM01000020">
    <property type="protein sequence ID" value="SFR09978.1"/>
    <property type="molecule type" value="Genomic_DNA"/>
</dbReference>
<dbReference type="InterPro" id="IPR008278">
    <property type="entry name" value="4-PPantetheinyl_Trfase_dom"/>
</dbReference>
<keyword evidence="4" id="KW-1185">Reference proteome</keyword>
<name>A0A1I6DXG8_9FIRM</name>
<reference evidence="4" key="1">
    <citation type="submission" date="2016-10" db="EMBL/GenBank/DDBJ databases">
        <authorList>
            <person name="Varghese N."/>
            <person name="Submissions S."/>
        </authorList>
    </citation>
    <scope>NUCLEOTIDE SEQUENCE [LARGE SCALE GENOMIC DNA]</scope>
    <source>
        <strain evidence="4">DSM 3669</strain>
    </source>
</reference>
<accession>A0A1I6DXG8</accession>
<dbReference type="GO" id="GO:0000287">
    <property type="term" value="F:magnesium ion binding"/>
    <property type="evidence" value="ECO:0007669"/>
    <property type="project" value="InterPro"/>
</dbReference>
<dbReference type="Pfam" id="PF01648">
    <property type="entry name" value="ACPS"/>
    <property type="match status" value="1"/>
</dbReference>
<dbReference type="STRING" id="39060.SAMN05660706_1204"/>
<proteinExistence type="predicted"/>
<dbReference type="InterPro" id="IPR037143">
    <property type="entry name" value="4-PPantetheinyl_Trfase_dom_sf"/>
</dbReference>
<evidence type="ECO:0000259" key="2">
    <source>
        <dbReference type="Pfam" id="PF01648"/>
    </source>
</evidence>
<organism evidence="3 4">
    <name type="scientific">Desulfoscipio geothermicus DSM 3669</name>
    <dbReference type="NCBI Taxonomy" id="1121426"/>
    <lineage>
        <taxon>Bacteria</taxon>
        <taxon>Bacillati</taxon>
        <taxon>Bacillota</taxon>
        <taxon>Clostridia</taxon>
        <taxon>Eubacteriales</taxon>
        <taxon>Desulfallaceae</taxon>
        <taxon>Desulfoscipio</taxon>
    </lineage>
</organism>
<evidence type="ECO:0000313" key="3">
    <source>
        <dbReference type="EMBL" id="SFR09978.1"/>
    </source>
</evidence>